<dbReference type="RefSeq" id="WP_115792489.1">
    <property type="nucleotide sequence ID" value="NZ_QSLN01000005.1"/>
</dbReference>
<organism evidence="2 3">
    <name type="scientific">Ammonifex thiophilus</name>
    <dbReference type="NCBI Taxonomy" id="444093"/>
    <lineage>
        <taxon>Bacteria</taxon>
        <taxon>Bacillati</taxon>
        <taxon>Bacillota</taxon>
        <taxon>Clostridia</taxon>
        <taxon>Thermoanaerobacterales</taxon>
        <taxon>Thermoanaerobacteraceae</taxon>
        <taxon>Ammonifex</taxon>
    </lineage>
</organism>
<evidence type="ECO:0000313" key="3">
    <source>
        <dbReference type="Proteomes" id="UP000256329"/>
    </source>
</evidence>
<sequence>MRRLGRKAVCFFTLSLLMLLPVIPAFAAENPLGDLLSSINQLVGSTSVTADTMATIKLSNGTQVVAKAGTNQNASGVTGLLSSVTGGSMAAGASVTYGDYAASASVNADWGLASSVRALGGLLASLGGALGK</sequence>
<dbReference type="OrthoDB" id="1728965at2"/>
<keyword evidence="3" id="KW-1185">Reference proteome</keyword>
<gene>
    <name evidence="2" type="ORF">DXX99_05420</name>
</gene>
<protein>
    <submittedName>
        <fullName evidence="2">Uncharacterized protein</fullName>
    </submittedName>
</protein>
<evidence type="ECO:0000256" key="1">
    <source>
        <dbReference type="SAM" id="SignalP"/>
    </source>
</evidence>
<reference evidence="2 3" key="1">
    <citation type="submission" date="2018-08" db="EMBL/GenBank/DDBJ databases">
        <title>Form III RuBisCO-mediated autotrophy in Thermodesulfobium bacteria.</title>
        <authorList>
            <person name="Toshchakov S.V."/>
            <person name="Kublanov I.V."/>
            <person name="Frolov E."/>
            <person name="Bonch-Osmolovskaya E.A."/>
            <person name="Tourova T.P."/>
            <person name="Chernych N.A."/>
            <person name="Lebedinsky A.V."/>
        </authorList>
    </citation>
    <scope>NUCLEOTIDE SEQUENCE [LARGE SCALE GENOMIC DNA]</scope>
    <source>
        <strain evidence="2 3">SR</strain>
    </source>
</reference>
<dbReference type="EMBL" id="QSLN01000005">
    <property type="protein sequence ID" value="RDV83429.1"/>
    <property type="molecule type" value="Genomic_DNA"/>
</dbReference>
<comment type="caution">
    <text evidence="2">The sequence shown here is derived from an EMBL/GenBank/DDBJ whole genome shotgun (WGS) entry which is preliminary data.</text>
</comment>
<accession>A0A3D8P3P6</accession>
<name>A0A3D8P3P6_9THEO</name>
<feature type="chain" id="PRO_5017615085" evidence="1">
    <location>
        <begin position="28"/>
        <end position="132"/>
    </location>
</feature>
<dbReference type="AlphaFoldDB" id="A0A3D8P3P6"/>
<proteinExistence type="predicted"/>
<feature type="signal peptide" evidence="1">
    <location>
        <begin position="1"/>
        <end position="27"/>
    </location>
</feature>
<keyword evidence="1" id="KW-0732">Signal</keyword>
<dbReference type="Proteomes" id="UP000256329">
    <property type="component" value="Unassembled WGS sequence"/>
</dbReference>
<evidence type="ECO:0000313" key="2">
    <source>
        <dbReference type="EMBL" id="RDV83429.1"/>
    </source>
</evidence>